<sequence>MLCASVFLLVMAGWSTNADKMRCFCNSERCIRGFCYTHVGCYINVLAPTDRVNQTRIRYGCLVGNTTQCRNTNTSRSLCCKKQEFCNMPMPLRDAVLRRSDNKQVNDVIKPSCGASAIRQASVIIPSILIAIILLLSILIFIEWQRNHKRYKQQLSNKSFTILIPGQSSV</sequence>
<accession>A0A913X4E7</accession>
<dbReference type="Gene3D" id="2.10.60.10">
    <property type="entry name" value="CD59"/>
    <property type="match status" value="1"/>
</dbReference>
<organism evidence="3 4">
    <name type="scientific">Exaiptasia diaphana</name>
    <name type="common">Tropical sea anemone</name>
    <name type="synonym">Aiptasia pulchella</name>
    <dbReference type="NCBI Taxonomy" id="2652724"/>
    <lineage>
        <taxon>Eukaryota</taxon>
        <taxon>Metazoa</taxon>
        <taxon>Cnidaria</taxon>
        <taxon>Anthozoa</taxon>
        <taxon>Hexacorallia</taxon>
        <taxon>Actiniaria</taxon>
        <taxon>Aiptasiidae</taxon>
        <taxon>Exaiptasia</taxon>
    </lineage>
</organism>
<feature type="transmembrane region" description="Helical" evidence="1">
    <location>
        <begin position="123"/>
        <end position="142"/>
    </location>
</feature>
<reference evidence="3" key="1">
    <citation type="submission" date="2022-11" db="UniProtKB">
        <authorList>
            <consortium name="EnsemblMetazoa"/>
        </authorList>
    </citation>
    <scope>IDENTIFICATION</scope>
</reference>
<feature type="chain" id="PRO_5037318368" description="Activin types I and II receptor domain-containing protein" evidence="2">
    <location>
        <begin position="19"/>
        <end position="170"/>
    </location>
</feature>
<name>A0A913X4E7_EXADI</name>
<keyword evidence="1" id="KW-1133">Transmembrane helix</keyword>
<dbReference type="InterPro" id="IPR045860">
    <property type="entry name" value="Snake_toxin-like_sf"/>
</dbReference>
<evidence type="ECO:0000256" key="1">
    <source>
        <dbReference type="SAM" id="Phobius"/>
    </source>
</evidence>
<dbReference type="RefSeq" id="XP_020898793.1">
    <property type="nucleotide sequence ID" value="XM_021043134.2"/>
</dbReference>
<proteinExistence type="predicted"/>
<dbReference type="Proteomes" id="UP000887567">
    <property type="component" value="Unplaced"/>
</dbReference>
<keyword evidence="4" id="KW-1185">Reference proteome</keyword>
<keyword evidence="1" id="KW-0812">Transmembrane</keyword>
<keyword evidence="1" id="KW-0472">Membrane</keyword>
<dbReference type="AlphaFoldDB" id="A0A913X4E7"/>
<evidence type="ECO:0000313" key="4">
    <source>
        <dbReference type="Proteomes" id="UP000887567"/>
    </source>
</evidence>
<evidence type="ECO:0000256" key="2">
    <source>
        <dbReference type="SAM" id="SignalP"/>
    </source>
</evidence>
<keyword evidence="2" id="KW-0732">Signal</keyword>
<feature type="signal peptide" evidence="2">
    <location>
        <begin position="1"/>
        <end position="18"/>
    </location>
</feature>
<evidence type="ECO:0008006" key="5">
    <source>
        <dbReference type="Google" id="ProtNLM"/>
    </source>
</evidence>
<evidence type="ECO:0000313" key="3">
    <source>
        <dbReference type="EnsemblMetazoa" id="XP_020898793.1"/>
    </source>
</evidence>
<dbReference type="GeneID" id="110237535"/>
<dbReference type="KEGG" id="epa:110237535"/>
<dbReference type="EnsemblMetazoa" id="XM_021043134.2">
    <property type="protein sequence ID" value="XP_020898793.1"/>
    <property type="gene ID" value="LOC110237535"/>
</dbReference>
<protein>
    <recommendedName>
        <fullName evidence="5">Activin types I and II receptor domain-containing protein</fullName>
    </recommendedName>
</protein>